<dbReference type="RefSeq" id="WP_066266262.1">
    <property type="nucleotide sequence ID" value="NZ_JARMAB010000028.1"/>
</dbReference>
<evidence type="ECO:0000313" key="8">
    <source>
        <dbReference type="Proteomes" id="UP001341444"/>
    </source>
</evidence>
<evidence type="ECO:0000256" key="6">
    <source>
        <dbReference type="SAM" id="Phobius"/>
    </source>
</evidence>
<evidence type="ECO:0000256" key="1">
    <source>
        <dbReference type="ARBA" id="ARBA00004651"/>
    </source>
</evidence>
<dbReference type="Pfam" id="PF06081">
    <property type="entry name" value="ArAE_1"/>
    <property type="match status" value="1"/>
</dbReference>
<dbReference type="PANTHER" id="PTHR30509">
    <property type="entry name" value="P-HYDROXYBENZOIC ACID EFFLUX PUMP SUBUNIT-RELATED"/>
    <property type="match status" value="1"/>
</dbReference>
<keyword evidence="2" id="KW-1003">Cell membrane</keyword>
<comment type="subcellular location">
    <subcellularLocation>
        <location evidence="1">Cell membrane</location>
        <topology evidence="1">Multi-pass membrane protein</topology>
    </subcellularLocation>
</comment>
<feature type="transmembrane region" description="Helical" evidence="6">
    <location>
        <begin position="63"/>
        <end position="91"/>
    </location>
</feature>
<evidence type="ECO:0000256" key="2">
    <source>
        <dbReference type="ARBA" id="ARBA00022475"/>
    </source>
</evidence>
<gene>
    <name evidence="7" type="ORF">P4T90_18105</name>
</gene>
<accession>A0ABU6MKT2</accession>
<keyword evidence="8" id="KW-1185">Reference proteome</keyword>
<comment type="caution">
    <text evidence="7">The sequence shown here is derived from an EMBL/GenBank/DDBJ whole genome shotgun (WGS) entry which is preliminary data.</text>
</comment>
<proteinExistence type="predicted"/>
<dbReference type="EMBL" id="JARMAB010000028">
    <property type="protein sequence ID" value="MED1204963.1"/>
    <property type="molecule type" value="Genomic_DNA"/>
</dbReference>
<feature type="transmembrane region" description="Helical" evidence="6">
    <location>
        <begin position="219"/>
        <end position="238"/>
    </location>
</feature>
<evidence type="ECO:0000313" key="7">
    <source>
        <dbReference type="EMBL" id="MED1204963.1"/>
    </source>
</evidence>
<keyword evidence="5 6" id="KW-0472">Membrane</keyword>
<evidence type="ECO:0000256" key="3">
    <source>
        <dbReference type="ARBA" id="ARBA00022692"/>
    </source>
</evidence>
<evidence type="ECO:0000256" key="4">
    <source>
        <dbReference type="ARBA" id="ARBA00022989"/>
    </source>
</evidence>
<protein>
    <submittedName>
        <fullName evidence="7">Aromatic acid exporter family protein</fullName>
    </submittedName>
</protein>
<organism evidence="7 8">
    <name type="scientific">Heyndrickxia acidicola</name>
    <dbReference type="NCBI Taxonomy" id="209389"/>
    <lineage>
        <taxon>Bacteria</taxon>
        <taxon>Bacillati</taxon>
        <taxon>Bacillota</taxon>
        <taxon>Bacilli</taxon>
        <taxon>Bacillales</taxon>
        <taxon>Bacillaceae</taxon>
        <taxon>Heyndrickxia</taxon>
    </lineage>
</organism>
<dbReference type="Proteomes" id="UP001341444">
    <property type="component" value="Unassembled WGS sequence"/>
</dbReference>
<evidence type="ECO:0000256" key="5">
    <source>
        <dbReference type="ARBA" id="ARBA00023136"/>
    </source>
</evidence>
<keyword evidence="4 6" id="KW-1133">Transmembrane helix</keyword>
<dbReference type="InterPro" id="IPR010343">
    <property type="entry name" value="ArAE_1"/>
</dbReference>
<reference evidence="7 8" key="1">
    <citation type="submission" date="2023-03" db="EMBL/GenBank/DDBJ databases">
        <title>Bacillus Genome Sequencing.</title>
        <authorList>
            <person name="Dunlap C."/>
        </authorList>
    </citation>
    <scope>NUCLEOTIDE SEQUENCE [LARGE SCALE GENOMIC DNA]</scope>
    <source>
        <strain evidence="7 8">B-23453</strain>
    </source>
</reference>
<sequence length="360" mass="41912">MKLGARIIKTGIAITLALFLAQLLHLPSPMFAGIAATFAIKPTIYRSYLSIVEQIQGNVIGAVIAVVLVIFFSNHFLIVGLGAILTIIIMLKLRLENTIGLGLVTMIAIMESPGQHFLQFAGIRFSTLLLGILSSFIVNLVFMPPKYENKLYLRISNMTEDVLKWMRLTSRQESDYHLLKNDIKKFKERLNKVNEFYTLYNEERGYFQRVNKDKKRKLVIYKQMVFVLQLSFSILKMLHRFENDLCQMSENMKYLLQERVDSLSNEHEKLLLMFLGKVRPLTETESNLEMSQSEDLMNLFISEIKEHHIQDQVQTYHLMRLLSTIVEYQDELRHLEILIDSFQTYHHGKNEVEIQEGMDE</sequence>
<keyword evidence="3 6" id="KW-0812">Transmembrane</keyword>
<name>A0ABU6MKT2_9BACI</name>
<dbReference type="PANTHER" id="PTHR30509:SF27">
    <property type="entry name" value="UPF0421 PROTEIN YGAE"/>
    <property type="match status" value="1"/>
</dbReference>
<feature type="transmembrane region" description="Helical" evidence="6">
    <location>
        <begin position="123"/>
        <end position="142"/>
    </location>
</feature>